<dbReference type="EMBL" id="KP867044">
    <property type="protein sequence ID" value="ALL53555.1"/>
    <property type="molecule type" value="Genomic_DNA"/>
</dbReference>
<accession>A0A141GNC7</accession>
<proteinExistence type="predicted"/>
<organism evidence="1">
    <name type="scientific">uncultured firmicutes bacterium contig_31</name>
    <dbReference type="NCBI Taxonomy" id="1643554"/>
    <lineage>
        <taxon>Bacteria</taxon>
        <taxon>Bacillati</taxon>
        <taxon>Bacillota</taxon>
        <taxon>environmental samples</taxon>
    </lineage>
</organism>
<reference evidence="1" key="1">
    <citation type="submission" date="2015-02" db="EMBL/GenBank/DDBJ databases">
        <authorList>
            <person name="Chooi Y.-H."/>
        </authorList>
    </citation>
    <scope>NUCLEOTIDE SEQUENCE</scope>
</reference>
<protein>
    <submittedName>
        <fullName evidence="1">Uncharacterized protein</fullName>
    </submittedName>
</protein>
<dbReference type="AlphaFoldDB" id="A0A141GNC7"/>
<name>A0A141GNC7_9FIRM</name>
<evidence type="ECO:0000313" key="1">
    <source>
        <dbReference type="EMBL" id="ALL53555.1"/>
    </source>
</evidence>
<sequence>MYNSIQHFIEFGTKKIEKRIREFIQEKKDLADLVLGLQEELNALGRDII</sequence>